<keyword evidence="4" id="KW-0418">Kinase</keyword>
<evidence type="ECO:0000256" key="2">
    <source>
        <dbReference type="ARBA" id="ARBA00022679"/>
    </source>
</evidence>
<dbReference type="EMBL" id="MEHD01000021">
    <property type="protein sequence ID" value="ODR57682.1"/>
    <property type="molecule type" value="Genomic_DNA"/>
</dbReference>
<dbReference type="Proteomes" id="UP000094067">
    <property type="component" value="Unassembled WGS sequence"/>
</dbReference>
<keyword evidence="5" id="KW-0067">ATP-binding</keyword>
<evidence type="ECO:0000313" key="9">
    <source>
        <dbReference type="EMBL" id="ODM05782.1"/>
    </source>
</evidence>
<proteinExistence type="inferred from homology"/>
<feature type="domain" description="Four-carbon acid sugar kinase nucleotide binding" evidence="8">
    <location>
        <begin position="238"/>
        <end position="404"/>
    </location>
</feature>
<dbReference type="GO" id="GO:0016301">
    <property type="term" value="F:kinase activity"/>
    <property type="evidence" value="ECO:0007669"/>
    <property type="project" value="UniProtKB-KW"/>
</dbReference>
<dbReference type="OrthoDB" id="9778478at2"/>
<dbReference type="RefSeq" id="WP_069151946.1">
    <property type="nucleotide sequence ID" value="NZ_DBFYTW010000088.1"/>
</dbReference>
<dbReference type="InterPro" id="IPR037051">
    <property type="entry name" value="4-carb_acid_sugar_kinase_N_sf"/>
</dbReference>
<dbReference type="AlphaFoldDB" id="A0A1E3AAK2"/>
<protein>
    <recommendedName>
        <fullName evidence="15">Four-carbon acid sugar kinase family protein</fullName>
    </recommendedName>
</protein>
<comment type="caution">
    <text evidence="9">The sequence shown here is derived from an EMBL/GenBank/DDBJ whole genome shotgun (WGS) entry which is preliminary data.</text>
</comment>
<evidence type="ECO:0000313" key="13">
    <source>
        <dbReference type="Proteomes" id="UP000094271"/>
    </source>
</evidence>
<accession>A0A1E3AAK2</accession>
<dbReference type="EMBL" id="MEHA01000014">
    <property type="protein sequence ID" value="ODR49116.1"/>
    <property type="molecule type" value="Genomic_DNA"/>
</dbReference>
<dbReference type="Pfam" id="PF07005">
    <property type="entry name" value="SBD_N"/>
    <property type="match status" value="1"/>
</dbReference>
<dbReference type="GO" id="GO:0005524">
    <property type="term" value="F:ATP binding"/>
    <property type="evidence" value="ECO:0007669"/>
    <property type="project" value="UniProtKB-KW"/>
</dbReference>
<dbReference type="Gene3D" id="3.40.50.10840">
    <property type="entry name" value="Putative sugar-binding, N-terminal domain"/>
    <property type="match status" value="1"/>
</dbReference>
<reference evidence="9 12" key="1">
    <citation type="submission" date="2016-07" db="EMBL/GenBank/DDBJ databases">
        <title>Characterization of isolates of Eisenbergiella tayi derived from blood cultures, using whole genome sequencing.</title>
        <authorList>
            <person name="Burdz T."/>
            <person name="Wiebe D."/>
            <person name="Huynh C."/>
            <person name="Bernard K."/>
        </authorList>
    </citation>
    <scope>NUCLEOTIDE SEQUENCE [LARGE SCALE GENOMIC DNA]</scope>
    <source>
        <strain evidence="9 12">NML 110608</strain>
    </source>
</reference>
<name>A0A1E3AAK2_9FIRM</name>
<evidence type="ECO:0008006" key="15">
    <source>
        <dbReference type="Google" id="ProtNLM"/>
    </source>
</evidence>
<dbReference type="InterPro" id="IPR010737">
    <property type="entry name" value="4-carb_acid_sugar_kinase_N"/>
</dbReference>
<evidence type="ECO:0000256" key="5">
    <source>
        <dbReference type="ARBA" id="ARBA00022840"/>
    </source>
</evidence>
<dbReference type="Pfam" id="PF17042">
    <property type="entry name" value="NBD_C"/>
    <property type="match status" value="1"/>
</dbReference>
<dbReference type="EMBL" id="MCGH01000002">
    <property type="protein sequence ID" value="ODM05782.1"/>
    <property type="molecule type" value="Genomic_DNA"/>
</dbReference>
<reference evidence="10 13" key="3">
    <citation type="submission" date="2016-08" db="EMBL/GenBank/DDBJ databases">
        <authorList>
            <person name="Seilhamer J.J."/>
        </authorList>
    </citation>
    <scope>NUCLEOTIDE SEQUENCE [LARGE SCALE GENOMIC DNA]</scope>
    <source>
        <strain evidence="10 13">NML150140-1</strain>
    </source>
</reference>
<evidence type="ECO:0000313" key="11">
    <source>
        <dbReference type="EMBL" id="ODR57682.1"/>
    </source>
</evidence>
<feature type="domain" description="Four-carbon acid sugar kinase N-terminal" evidence="7">
    <location>
        <begin position="4"/>
        <end position="216"/>
    </location>
</feature>
<evidence type="ECO:0000313" key="12">
    <source>
        <dbReference type="Proteomes" id="UP000094067"/>
    </source>
</evidence>
<evidence type="ECO:0000313" key="10">
    <source>
        <dbReference type="EMBL" id="ODR49116.1"/>
    </source>
</evidence>
<keyword evidence="3" id="KW-0547">Nucleotide-binding</keyword>
<dbReference type="InterPro" id="IPR042213">
    <property type="entry name" value="NBD_C_sf"/>
</dbReference>
<dbReference type="Gene3D" id="3.40.980.20">
    <property type="entry name" value="Four-carbon acid sugar kinase, nucleotide binding domain"/>
    <property type="match status" value="1"/>
</dbReference>
<dbReference type="Proteomes" id="UP000094271">
    <property type="component" value="Unassembled WGS sequence"/>
</dbReference>
<keyword evidence="2" id="KW-0808">Transferase</keyword>
<keyword evidence="14" id="KW-1185">Reference proteome</keyword>
<evidence type="ECO:0000256" key="4">
    <source>
        <dbReference type="ARBA" id="ARBA00022777"/>
    </source>
</evidence>
<dbReference type="InterPro" id="IPR031475">
    <property type="entry name" value="NBD_C"/>
</dbReference>
<gene>
    <name evidence="10" type="ORF">BEI59_18545</name>
    <name evidence="9" type="ORF">BEI61_01671</name>
    <name evidence="11" type="ORF">BEI63_11305</name>
</gene>
<organism evidence="9 12">
    <name type="scientific">Eisenbergiella tayi</name>
    <dbReference type="NCBI Taxonomy" id="1432052"/>
    <lineage>
        <taxon>Bacteria</taxon>
        <taxon>Bacillati</taxon>
        <taxon>Bacillota</taxon>
        <taxon>Clostridia</taxon>
        <taxon>Lachnospirales</taxon>
        <taxon>Lachnospiraceae</taxon>
        <taxon>Eisenbergiella</taxon>
    </lineage>
</organism>
<sequence>MEKLLIIADDFTGALDTGIQFAAYGARTEIMTDTDMEFGDYPSAEVFIVDTETRHLPGPEAYDVVYRLARKAREAGITYLYKKTDSGLRGNIAQEIKAVLDASEESFLAFLPAFPEMHRIVKNGVSYIDGIPITESVFGQDPFEPVTCSRVKKLFGEYQNIVREYRCPEELEINRGEKQIAIFDASSDDDLKRTAEILQEKGRLRVLAGCAGFASAVTEYLPVFRHERKKETVRKPLLIMCGSINDISKKQIAYAKQAGISGITLTLEQQLQQGYLDTLQGKKLIAGIISTCVREGACMIDTQAEMERVNQYLGSQNRTLEEARVDIADRLGEILGEVIKGGLDATIMVIGGDTLIHFIKKVKCRQISLLCELDKGVVYSDMKLQGKHYKVISKSGGFGEEDLLVKLVNLTEDKWEKGCGGNGGTILFEDARKCLLR</sequence>
<dbReference type="SUPFAM" id="SSF142764">
    <property type="entry name" value="YgbK-like"/>
    <property type="match status" value="1"/>
</dbReference>
<evidence type="ECO:0000259" key="7">
    <source>
        <dbReference type="Pfam" id="PF07005"/>
    </source>
</evidence>
<evidence type="ECO:0000256" key="6">
    <source>
        <dbReference type="ARBA" id="ARBA00023277"/>
    </source>
</evidence>
<dbReference type="PATRIC" id="fig|1432052.4.peg.1867"/>
<evidence type="ECO:0000259" key="8">
    <source>
        <dbReference type="Pfam" id="PF17042"/>
    </source>
</evidence>
<evidence type="ECO:0000256" key="3">
    <source>
        <dbReference type="ARBA" id="ARBA00022741"/>
    </source>
</evidence>
<evidence type="ECO:0000313" key="14">
    <source>
        <dbReference type="Proteomes" id="UP000094869"/>
    </source>
</evidence>
<evidence type="ECO:0000256" key="1">
    <source>
        <dbReference type="ARBA" id="ARBA00005715"/>
    </source>
</evidence>
<dbReference type="Proteomes" id="UP000094869">
    <property type="component" value="Unassembled WGS sequence"/>
</dbReference>
<comment type="similarity">
    <text evidence="1">Belongs to the four-carbon acid sugar kinase family.</text>
</comment>
<reference evidence="11 14" key="2">
    <citation type="submission" date="2016-08" db="EMBL/GenBank/DDBJ databases">
        <title>Characterization of Isolates of Eisenbergiella tayi Derived from Blood Cultures, Using Whole Genome Sequencing.</title>
        <authorList>
            <person name="Bernier A.-M."/>
            <person name="Burdz T."/>
            <person name="Wiebe D."/>
            <person name="Bernard K."/>
        </authorList>
    </citation>
    <scope>NUCLEOTIDE SEQUENCE [LARGE SCALE GENOMIC DNA]</scope>
    <source>
        <strain evidence="11 14">NML120146</strain>
    </source>
</reference>
<keyword evidence="6" id="KW-0119">Carbohydrate metabolism</keyword>